<dbReference type="eggNOG" id="COG0631">
    <property type="taxonomic scope" value="Bacteria"/>
</dbReference>
<keyword evidence="5" id="KW-1185">Reference proteome</keyword>
<dbReference type="SUPFAM" id="SSF81606">
    <property type="entry name" value="PP2C-like"/>
    <property type="match status" value="1"/>
</dbReference>
<dbReference type="Proteomes" id="UP000008206">
    <property type="component" value="Chromosome"/>
</dbReference>
<dbReference type="SMART" id="SM00331">
    <property type="entry name" value="PP2C_SIG"/>
    <property type="match status" value="1"/>
</dbReference>
<feature type="region of interest" description="Disordered" evidence="1">
    <location>
        <begin position="741"/>
        <end position="779"/>
    </location>
</feature>
<evidence type="ECO:0000313" key="4">
    <source>
        <dbReference type="EMBL" id="ADN13719.1"/>
    </source>
</evidence>
<evidence type="ECO:0000256" key="2">
    <source>
        <dbReference type="SAM" id="Phobius"/>
    </source>
</evidence>
<organism evidence="4 5">
    <name type="scientific">Gloeothece verrucosa (strain PCC 7822)</name>
    <name type="common">Cyanothece sp. (strain PCC 7822)</name>
    <dbReference type="NCBI Taxonomy" id="497965"/>
    <lineage>
        <taxon>Bacteria</taxon>
        <taxon>Bacillati</taxon>
        <taxon>Cyanobacteriota</taxon>
        <taxon>Cyanophyceae</taxon>
        <taxon>Oscillatoriophycideae</taxon>
        <taxon>Chroococcales</taxon>
        <taxon>Aphanothecaceae</taxon>
        <taxon>Gloeothece</taxon>
        <taxon>Gloeothece verrucosa</taxon>
    </lineage>
</organism>
<feature type="compositionally biased region" description="Low complexity" evidence="1">
    <location>
        <begin position="751"/>
        <end position="772"/>
    </location>
</feature>
<feature type="region of interest" description="Disordered" evidence="1">
    <location>
        <begin position="564"/>
        <end position="597"/>
    </location>
</feature>
<feature type="compositionally biased region" description="Polar residues" evidence="1">
    <location>
        <begin position="741"/>
        <end position="750"/>
    </location>
</feature>
<keyword evidence="2" id="KW-1133">Transmembrane helix</keyword>
<evidence type="ECO:0000313" key="5">
    <source>
        <dbReference type="Proteomes" id="UP000008206"/>
    </source>
</evidence>
<proteinExistence type="predicted"/>
<dbReference type="InterPro" id="IPR001932">
    <property type="entry name" value="PPM-type_phosphatase-like_dom"/>
</dbReference>
<dbReference type="Gene3D" id="3.60.40.10">
    <property type="entry name" value="PPM-type phosphatase domain"/>
    <property type="match status" value="1"/>
</dbReference>
<name>E0U8H3_GLOV7</name>
<sequence length="779" mass="86263">MDNSEATLQCQNLTCLAPNPATNKFCQKCGTPLVRRYLWVLGDWIKTYYHPGSVLEERYLFKQQQIVLDTKPALSPQAPEEFPNHITPYLKLFSHRLHIPQIYGYIPTPDERIDMTVWLLEYGTIPTNEEGELKYPNLLPELTQLWPQASALRQLNWLGQMAKLWQPLKSKGVASSLLNPALLRVNDRTFQLLELHLDTNVTVNFKQLGKLWSQWVTDASPRIQSFLEQLCQQLENGLITRSEQLVSIIDQALWQLGQSQKRTYQIFTYSDQGPSREHNEDSCYPISDQAITIEPPNIPLAIVCDGIGGQEGGEIASSLAVEILSREMTRFYGESTSWNPHHSSQAIEKAISIANDEISGRNDQENRHERQRMGTTLVAGLAYAHEMYIAHVGDSRVYWITPLSCQQVTTDDDLASREVRLGYLAYRDAVQYPNAGALVQALGMSGSSSLHPTIQRFVLDESSVFLLCSDGLSDYDRIEQFWESEIVPILNDNKDVTEVGRQLIKIANEKNGHDNVTIALIYCQVESNEQEDQTPLSFSELESSVSSLSGPTLIEDTQEIKAAQEGDDIPTELTSGPSSATIIPPASPKSTPAPRAARSGSGFPLSVLWGLLGAAILVIIGGIFGQKWFFPDQPNGESPSSSPATSPESQKSLAKGDFIQITTPTEFIISPENASPPSAENKIQISKDNVFQVLDTKNETVLLKNCSPQTDTKDNWILQSSVNRQTYKVIHPISDGVQLSKNCQEANSLDSSPSVSPSGVISPSSPKASESPSPTPVPK</sequence>
<accession>E0U8H3</accession>
<dbReference type="CDD" id="cd00143">
    <property type="entry name" value="PP2Cc"/>
    <property type="match status" value="1"/>
</dbReference>
<dbReference type="KEGG" id="cyj:Cyan7822_1731"/>
<evidence type="ECO:0000256" key="1">
    <source>
        <dbReference type="SAM" id="MobiDB-lite"/>
    </source>
</evidence>
<dbReference type="EMBL" id="CP002198">
    <property type="protein sequence ID" value="ADN13719.1"/>
    <property type="molecule type" value="Genomic_DNA"/>
</dbReference>
<dbReference type="Pfam" id="PF13672">
    <property type="entry name" value="PP2C_2"/>
    <property type="match status" value="1"/>
</dbReference>
<dbReference type="OrthoDB" id="495860at2"/>
<dbReference type="SMART" id="SM00332">
    <property type="entry name" value="PP2Cc"/>
    <property type="match status" value="1"/>
</dbReference>
<dbReference type="RefSeq" id="WP_013321826.1">
    <property type="nucleotide sequence ID" value="NC_014501.1"/>
</dbReference>
<reference evidence="5" key="1">
    <citation type="journal article" date="2011" name="MBio">
        <title>Novel metabolic attributes of the genus Cyanothece, comprising a group of unicellular nitrogen-fixing Cyanobacteria.</title>
        <authorList>
            <person name="Bandyopadhyay A."/>
            <person name="Elvitigala T."/>
            <person name="Welsh E."/>
            <person name="Stockel J."/>
            <person name="Liberton M."/>
            <person name="Min H."/>
            <person name="Sherman L.A."/>
            <person name="Pakrasi H.B."/>
        </authorList>
    </citation>
    <scope>NUCLEOTIDE SEQUENCE [LARGE SCALE GENOMIC DNA]</scope>
    <source>
        <strain evidence="5">PCC 7822</strain>
    </source>
</reference>
<dbReference type="HOGENOM" id="CLU_017255_0_0_3"/>
<feature type="compositionally biased region" description="Low complexity" evidence="1">
    <location>
        <begin position="574"/>
        <end position="584"/>
    </location>
</feature>
<keyword evidence="2" id="KW-0812">Transmembrane</keyword>
<dbReference type="NCBIfam" id="NF045510">
    <property type="entry name" value="4Cys_prefix_kin"/>
    <property type="match status" value="1"/>
</dbReference>
<dbReference type="AlphaFoldDB" id="E0U8H3"/>
<protein>
    <submittedName>
        <fullName evidence="4">Protein serine/threonine phosphatase</fullName>
    </submittedName>
</protein>
<dbReference type="STRING" id="497965.Cyan7822_1731"/>
<evidence type="ECO:0000259" key="3">
    <source>
        <dbReference type="PROSITE" id="PS51746"/>
    </source>
</evidence>
<keyword evidence="2" id="KW-0472">Membrane</keyword>
<gene>
    <name evidence="4" type="ordered locus">Cyan7822_1731</name>
</gene>
<dbReference type="PROSITE" id="PS51746">
    <property type="entry name" value="PPM_2"/>
    <property type="match status" value="1"/>
</dbReference>
<feature type="transmembrane region" description="Helical" evidence="2">
    <location>
        <begin position="603"/>
        <end position="624"/>
    </location>
</feature>
<feature type="domain" description="PPM-type phosphatase" evidence="3">
    <location>
        <begin position="265"/>
        <end position="523"/>
    </location>
</feature>
<dbReference type="InterPro" id="IPR036457">
    <property type="entry name" value="PPM-type-like_dom_sf"/>
</dbReference>